<dbReference type="PANTHER" id="PTHR48208">
    <property type="entry name" value="CENTROMERE PROTEIN I"/>
    <property type="match status" value="1"/>
</dbReference>
<dbReference type="Gene3D" id="3.60.10.10">
    <property type="entry name" value="Endonuclease/exonuclease/phosphatase"/>
    <property type="match status" value="1"/>
</dbReference>
<feature type="domain" description="Inositol polyphosphate-related phosphatase" evidence="10">
    <location>
        <begin position="38"/>
        <end position="76"/>
    </location>
</feature>
<dbReference type="GO" id="GO:0016791">
    <property type="term" value="F:phosphatase activity"/>
    <property type="evidence" value="ECO:0007669"/>
    <property type="project" value="InterPro"/>
</dbReference>
<dbReference type="InterPro" id="IPR036691">
    <property type="entry name" value="Endo/exonu/phosph_ase_sf"/>
</dbReference>
<feature type="domain" description="OCRL-1/2 ASH" evidence="9">
    <location>
        <begin position="113"/>
        <end position="154"/>
    </location>
</feature>
<name>A0AA35LNQ8_9SAUR</name>
<evidence type="ECO:0000313" key="12">
    <source>
        <dbReference type="Proteomes" id="UP001178461"/>
    </source>
</evidence>
<evidence type="ECO:0000256" key="3">
    <source>
        <dbReference type="ARBA" id="ARBA00005470"/>
    </source>
</evidence>
<feature type="coiled-coil region" evidence="7">
    <location>
        <begin position="819"/>
        <end position="875"/>
    </location>
</feature>
<dbReference type="Proteomes" id="UP001178461">
    <property type="component" value="Chromosome W"/>
</dbReference>
<dbReference type="AlphaFoldDB" id="A0AA35LNQ8"/>
<dbReference type="Pfam" id="PF21310">
    <property type="entry name" value="OCRL-like_ASH"/>
    <property type="match status" value="1"/>
</dbReference>
<dbReference type="Pfam" id="PF07778">
    <property type="entry name" value="CENP-I"/>
    <property type="match status" value="1"/>
</dbReference>
<dbReference type="Gene3D" id="2.60.40.10">
    <property type="entry name" value="Immunoglobulins"/>
    <property type="match status" value="1"/>
</dbReference>
<dbReference type="PANTHER" id="PTHR48208:SF2">
    <property type="entry name" value="CENTROMERE PROTEIN I"/>
    <property type="match status" value="1"/>
</dbReference>
<dbReference type="GO" id="GO:0000070">
    <property type="term" value="P:mitotic sister chromatid segregation"/>
    <property type="evidence" value="ECO:0007669"/>
    <property type="project" value="TreeGrafter"/>
</dbReference>
<evidence type="ECO:0000256" key="1">
    <source>
        <dbReference type="ARBA" id="ARBA00004123"/>
    </source>
</evidence>
<keyword evidence="6" id="KW-0137">Centromere</keyword>
<organism evidence="11 12">
    <name type="scientific">Podarcis lilfordi</name>
    <name type="common">Lilford's wall lizard</name>
    <dbReference type="NCBI Taxonomy" id="74358"/>
    <lineage>
        <taxon>Eukaryota</taxon>
        <taxon>Metazoa</taxon>
        <taxon>Chordata</taxon>
        <taxon>Craniata</taxon>
        <taxon>Vertebrata</taxon>
        <taxon>Euteleostomi</taxon>
        <taxon>Lepidosauria</taxon>
        <taxon>Squamata</taxon>
        <taxon>Bifurcata</taxon>
        <taxon>Unidentata</taxon>
        <taxon>Episquamata</taxon>
        <taxon>Laterata</taxon>
        <taxon>Lacertibaenia</taxon>
        <taxon>Lacertidae</taxon>
        <taxon>Podarcis</taxon>
    </lineage>
</organism>
<dbReference type="EMBL" id="OX395145">
    <property type="protein sequence ID" value="CAI5799456.1"/>
    <property type="molecule type" value="Genomic_DNA"/>
</dbReference>
<evidence type="ECO:0000313" key="11">
    <source>
        <dbReference type="EMBL" id="CAI5799456.1"/>
    </source>
</evidence>
<dbReference type="Pfam" id="PF22669">
    <property type="entry name" value="Exo_endo_phos2"/>
    <property type="match status" value="1"/>
</dbReference>
<comment type="subcellular location">
    <subcellularLocation>
        <location evidence="2">Chromosome</location>
        <location evidence="2">Centromere</location>
    </subcellularLocation>
    <subcellularLocation>
        <location evidence="1">Nucleus</location>
    </subcellularLocation>
</comment>
<dbReference type="GO" id="GO:0005634">
    <property type="term" value="C:nucleus"/>
    <property type="evidence" value="ECO:0007669"/>
    <property type="project" value="UniProtKB-SubCell"/>
</dbReference>
<dbReference type="InterPro" id="IPR000300">
    <property type="entry name" value="IPPc"/>
</dbReference>
<gene>
    <name evidence="11" type="ORF">PODLI_1B012240</name>
</gene>
<dbReference type="GO" id="GO:0034080">
    <property type="term" value="P:CENP-A containing chromatin assembly"/>
    <property type="evidence" value="ECO:0007669"/>
    <property type="project" value="TreeGrafter"/>
</dbReference>
<proteinExistence type="inferred from homology"/>
<evidence type="ECO:0000256" key="2">
    <source>
        <dbReference type="ARBA" id="ARBA00004584"/>
    </source>
</evidence>
<keyword evidence="7" id="KW-0175">Coiled coil</keyword>
<keyword evidence="5" id="KW-0539">Nucleus</keyword>
<dbReference type="SUPFAM" id="SSF56219">
    <property type="entry name" value="DNase I-like"/>
    <property type="match status" value="1"/>
</dbReference>
<keyword evidence="4" id="KW-0158">Chromosome</keyword>
<dbReference type="GO" id="GO:0046856">
    <property type="term" value="P:phosphatidylinositol dephosphorylation"/>
    <property type="evidence" value="ECO:0007669"/>
    <property type="project" value="InterPro"/>
</dbReference>
<evidence type="ECO:0000256" key="6">
    <source>
        <dbReference type="ARBA" id="ARBA00023328"/>
    </source>
</evidence>
<protein>
    <submittedName>
        <fullName evidence="11">Inositol polyphosphate 5-phosphatase OCRL isoform X2</fullName>
    </submittedName>
</protein>
<evidence type="ECO:0000259" key="10">
    <source>
        <dbReference type="Pfam" id="PF22669"/>
    </source>
</evidence>
<comment type="similarity">
    <text evidence="3">Belongs to the CENP-I/CTF3 family.</text>
</comment>
<keyword evidence="12" id="KW-1185">Reference proteome</keyword>
<accession>A0AA35LNQ8</accession>
<dbReference type="GO" id="GO:0000939">
    <property type="term" value="C:inner kinetochore"/>
    <property type="evidence" value="ECO:0007669"/>
    <property type="project" value="TreeGrafter"/>
</dbReference>
<feature type="region of interest" description="Disordered" evidence="8">
    <location>
        <begin position="1"/>
        <end position="31"/>
    </location>
</feature>
<evidence type="ECO:0000259" key="9">
    <source>
        <dbReference type="Pfam" id="PF21310"/>
    </source>
</evidence>
<dbReference type="InterPro" id="IPR012485">
    <property type="entry name" value="CENP-I"/>
</dbReference>
<evidence type="ECO:0000256" key="4">
    <source>
        <dbReference type="ARBA" id="ARBA00022454"/>
    </source>
</evidence>
<dbReference type="InterPro" id="IPR013783">
    <property type="entry name" value="Ig-like_fold"/>
</dbReference>
<evidence type="ECO:0000256" key="8">
    <source>
        <dbReference type="SAM" id="MobiDB-lite"/>
    </source>
</evidence>
<dbReference type="InterPro" id="IPR048869">
    <property type="entry name" value="OCRL-1_2_ASH"/>
</dbReference>
<reference evidence="11" key="1">
    <citation type="submission" date="2022-12" db="EMBL/GenBank/DDBJ databases">
        <authorList>
            <person name="Alioto T."/>
            <person name="Alioto T."/>
            <person name="Gomez Garrido J."/>
        </authorList>
    </citation>
    <scope>NUCLEOTIDE SEQUENCE</scope>
</reference>
<sequence length="934" mass="105499">MPAHLQGPPLQKLDSQAPSSPALDRGQDHTPCVEPNGKCRVPAWCEPILWRGGSVNQLSYRSHMELKRSDHKPVSSLFLTGVKVVADRRYRKVFEDIVQLMDRMENEFLPSLEGGETVDISLDVYVSKEEKIEAIFVLHLDRGKDYFLTISGSYLPSCFGTSLEALCWMRQPIGKVPVTRLIDLQSSTLKLQTAPPCLAGDLPVAAVAPERGPLVVAFLRELLKYSESNNVSGNMLATLFASLLLWPLLNVLPSAIGFLLGFLLGADDYERFRRLRDMAARKKKGTRKVPKKPRVAVGPRSNLTSLGTLQNQFLRRLLKLPMCVSNAAIRLELRIASLETVIWKRVFGYWLSSWHRLPNHYLFQCLWRDDFVNPWVGKIHAKLLSIGISPADSLKMNLRSAKRLIEQRLADIENQHNLAGQLEKDEMLLCCVLATCSEARAREKDRLRYSKKMAVKAIADLMGRIACFTQPELALAMALEALYQLSLMKPKLPLKLHSLIVHAAFAAVIEVKTEPDKQELEERYTLMLGGLLWEAPSTKILNLLMNELRGYTTSAIAAERQLAASGISWLMSCARRLSCLKHALVPLELAHFCPKEGNTHSLGTWDTLSRLRRAHSVAAASLLDADLLGHVAVKSCRSTKMAKLQARKESLPPKTGSIKPPYDIRLDAIMHEDSFSNGFESHLDFFLIQDSASRKQGALQSPLETVEKIAQERGLAPEEIQNLLNIALSAKLGTVISTRLLKTLIPISVITEDSLLSAVSWLCARKCSSDFQVFILKWIIVTFDFIDQKENMNALYGFFFRFLQYEKLTSSEPERLKTVEKFRQLRQFLEEEEKRLLNHVEEVEKEIAGRRDEQLARLCRKLSSLERIIQVMEEKGQQPASELLQVRRLQEKAASHPFCAPFMYARSVGAQLTEPRVSFVMDRKTPETWDAELT</sequence>
<evidence type="ECO:0000256" key="5">
    <source>
        <dbReference type="ARBA" id="ARBA00023242"/>
    </source>
</evidence>
<evidence type="ECO:0000256" key="7">
    <source>
        <dbReference type="SAM" id="Coils"/>
    </source>
</evidence>